<dbReference type="Proteomes" id="UP000712600">
    <property type="component" value="Unassembled WGS sequence"/>
</dbReference>
<keyword evidence="1" id="KW-0812">Transmembrane</keyword>
<protein>
    <submittedName>
        <fullName evidence="2">Uncharacterized protein</fullName>
    </submittedName>
</protein>
<comment type="caution">
    <text evidence="2">The sequence shown here is derived from an EMBL/GenBank/DDBJ whole genome shotgun (WGS) entry which is preliminary data.</text>
</comment>
<organism evidence="2 3">
    <name type="scientific">Brassica cretica</name>
    <name type="common">Mustard</name>
    <dbReference type="NCBI Taxonomy" id="69181"/>
    <lineage>
        <taxon>Eukaryota</taxon>
        <taxon>Viridiplantae</taxon>
        <taxon>Streptophyta</taxon>
        <taxon>Embryophyta</taxon>
        <taxon>Tracheophyta</taxon>
        <taxon>Spermatophyta</taxon>
        <taxon>Magnoliopsida</taxon>
        <taxon>eudicotyledons</taxon>
        <taxon>Gunneridae</taxon>
        <taxon>Pentapetalae</taxon>
        <taxon>rosids</taxon>
        <taxon>malvids</taxon>
        <taxon>Brassicales</taxon>
        <taxon>Brassicaceae</taxon>
        <taxon>Brassiceae</taxon>
        <taxon>Brassica</taxon>
    </lineage>
</organism>
<dbReference type="AlphaFoldDB" id="A0A8S9NC78"/>
<reference evidence="2" key="1">
    <citation type="submission" date="2019-12" db="EMBL/GenBank/DDBJ databases">
        <title>Genome sequencing and annotation of Brassica cretica.</title>
        <authorList>
            <person name="Studholme D.J."/>
            <person name="Sarris P."/>
        </authorList>
    </citation>
    <scope>NUCLEOTIDE SEQUENCE</scope>
    <source>
        <strain evidence="2">PFS-109/04</strain>
        <tissue evidence="2">Leaf</tissue>
    </source>
</reference>
<evidence type="ECO:0000313" key="2">
    <source>
        <dbReference type="EMBL" id="KAF3501592.1"/>
    </source>
</evidence>
<dbReference type="EMBL" id="QGKX02001621">
    <property type="protein sequence ID" value="KAF3501592.1"/>
    <property type="molecule type" value="Genomic_DNA"/>
</dbReference>
<feature type="transmembrane region" description="Helical" evidence="1">
    <location>
        <begin position="20"/>
        <end position="41"/>
    </location>
</feature>
<sequence length="268" mass="29886">MSFRLSPGALRRIYLSRRRALSVSVGYAGVVVISRSFVSLLPGSSIQLIIVAFQTAFGEEAGGFGWSLSSSLPSVFEHLLVLELMSSRTRLSLVCFVVVGSLASHCRGNISFFTNSCALTEDVPGDFVYSFLRSISSSTQFFCFETVGVENGCDELYGGNTSHRTRARKGSLRGDQTRAPLGRYVATELELKLGRYVATELEPKLGRYVATEHFRNVDTTLVHVFSSTVRCYLPKTVANAFHVSRHSKLSIKLYRKNRRKFVLYRKKP</sequence>
<keyword evidence="1" id="KW-0472">Membrane</keyword>
<name>A0A8S9NC78_BRACR</name>
<proteinExistence type="predicted"/>
<accession>A0A8S9NC78</accession>
<keyword evidence="1" id="KW-1133">Transmembrane helix</keyword>
<evidence type="ECO:0000313" key="3">
    <source>
        <dbReference type="Proteomes" id="UP000712600"/>
    </source>
</evidence>
<evidence type="ECO:0000256" key="1">
    <source>
        <dbReference type="SAM" id="Phobius"/>
    </source>
</evidence>
<gene>
    <name evidence="2" type="ORF">F2Q69_00043347</name>
</gene>